<name>A0A2D6LQ54_9ARCH</name>
<keyword evidence="1" id="KW-0472">Membrane</keyword>
<feature type="transmembrane region" description="Helical" evidence="1">
    <location>
        <begin position="7"/>
        <end position="36"/>
    </location>
</feature>
<dbReference type="EMBL" id="NZBD01000015">
    <property type="protein sequence ID" value="MAG18248.1"/>
    <property type="molecule type" value="Genomic_DNA"/>
</dbReference>
<organism evidence="2 3">
    <name type="scientific">Candidatus Iainarchaeum sp</name>
    <dbReference type="NCBI Taxonomy" id="3101447"/>
    <lineage>
        <taxon>Archaea</taxon>
        <taxon>Candidatus Iainarchaeota</taxon>
        <taxon>Candidatus Iainarchaeia</taxon>
        <taxon>Candidatus Iainarchaeales</taxon>
        <taxon>Candidatus Iainarchaeaceae</taxon>
        <taxon>Candidatus Iainarchaeum</taxon>
    </lineage>
</organism>
<sequence>MNKWLKILLIVAAIIVVLFILLPIIIVMIASLVFLINPSEIGATGCTGFQQLPIGNFQISNDSLTIKITNQTGRNMSTVDIQGSFDGEEYISSKEYSGTETINANSEAYASWSGQQLEPGNHTIDLIISYNNGDFIKTATGSCRGQT</sequence>
<protein>
    <submittedName>
        <fullName evidence="2">Uncharacterized protein</fullName>
    </submittedName>
</protein>
<evidence type="ECO:0000313" key="2">
    <source>
        <dbReference type="EMBL" id="MAG18248.1"/>
    </source>
</evidence>
<comment type="caution">
    <text evidence="2">The sequence shown here is derived from an EMBL/GenBank/DDBJ whole genome shotgun (WGS) entry which is preliminary data.</text>
</comment>
<dbReference type="AlphaFoldDB" id="A0A2D6LQ54"/>
<keyword evidence="1" id="KW-0812">Transmembrane</keyword>
<evidence type="ECO:0000256" key="1">
    <source>
        <dbReference type="SAM" id="Phobius"/>
    </source>
</evidence>
<proteinExistence type="predicted"/>
<dbReference type="Proteomes" id="UP000226712">
    <property type="component" value="Unassembled WGS sequence"/>
</dbReference>
<reference evidence="3" key="1">
    <citation type="submission" date="2017-09" db="EMBL/GenBank/DDBJ databases">
        <title>The Reconstruction of 2,631 Draft Metagenome-Assembled Genomes from the Global Oceans.</title>
        <authorList>
            <person name="Tully B.J."/>
            <person name="Graham E.D."/>
            <person name="Heidelberg J.F."/>
        </authorList>
    </citation>
    <scope>NUCLEOTIDE SEQUENCE [LARGE SCALE GENOMIC DNA]</scope>
</reference>
<gene>
    <name evidence="2" type="ORF">CL944_02120</name>
</gene>
<accession>A0A2D6LQ54</accession>
<evidence type="ECO:0000313" key="3">
    <source>
        <dbReference type="Proteomes" id="UP000226712"/>
    </source>
</evidence>
<keyword evidence="1" id="KW-1133">Transmembrane helix</keyword>